<keyword evidence="1" id="KW-0378">Hydrolase</keyword>
<feature type="domain" description="Serine aminopeptidase S33" evidence="2">
    <location>
        <begin position="81"/>
        <end position="172"/>
    </location>
</feature>
<comment type="caution">
    <text evidence="3">The sequence shown here is derived from an EMBL/GenBank/DDBJ whole genome shotgun (WGS) entry which is preliminary data.</text>
</comment>
<gene>
    <name evidence="4" type="ORF">PGT21_029758</name>
    <name evidence="3" type="ORF">PGTUg99_035633</name>
</gene>
<evidence type="ECO:0000256" key="1">
    <source>
        <dbReference type="ARBA" id="ARBA00022801"/>
    </source>
</evidence>
<protein>
    <recommendedName>
        <fullName evidence="2">Serine aminopeptidase S33 domain-containing protein</fullName>
    </recommendedName>
</protein>
<dbReference type="InterPro" id="IPR029058">
    <property type="entry name" value="AB_hydrolase_fold"/>
</dbReference>
<dbReference type="EMBL" id="VSWC01000001">
    <property type="protein sequence ID" value="KAA1119588.1"/>
    <property type="molecule type" value="Genomic_DNA"/>
</dbReference>
<evidence type="ECO:0000313" key="5">
    <source>
        <dbReference type="Proteomes" id="UP000324748"/>
    </source>
</evidence>
<dbReference type="Proteomes" id="UP000325313">
    <property type="component" value="Unassembled WGS sequence"/>
</dbReference>
<keyword evidence="5" id="KW-1185">Reference proteome</keyword>
<name>A0A5B0Q9E5_PUCGR</name>
<reference evidence="5 6" key="1">
    <citation type="submission" date="2019-05" db="EMBL/GenBank/DDBJ databases">
        <title>Emergence of the Ug99 lineage of the wheat stem rust pathogen through somatic hybridization.</title>
        <authorList>
            <person name="Li F."/>
            <person name="Upadhyaya N.M."/>
            <person name="Sperschneider J."/>
            <person name="Matny O."/>
            <person name="Nguyen-Phuc H."/>
            <person name="Mago R."/>
            <person name="Raley C."/>
            <person name="Miller M.E."/>
            <person name="Silverstein K.A.T."/>
            <person name="Henningsen E."/>
            <person name="Hirsch C.D."/>
            <person name="Visser B."/>
            <person name="Pretorius Z.A."/>
            <person name="Steffenson B.J."/>
            <person name="Schwessinger B."/>
            <person name="Dodds P.N."/>
            <person name="Figueroa M."/>
        </authorList>
    </citation>
    <scope>NUCLEOTIDE SEQUENCE [LARGE SCALE GENOMIC DNA]</scope>
    <source>
        <strain evidence="4">21-0</strain>
        <strain evidence="3 6">Ug99</strain>
    </source>
</reference>
<evidence type="ECO:0000313" key="6">
    <source>
        <dbReference type="Proteomes" id="UP000325313"/>
    </source>
</evidence>
<evidence type="ECO:0000313" key="4">
    <source>
        <dbReference type="EMBL" id="KAA1119588.1"/>
    </source>
</evidence>
<dbReference type="OrthoDB" id="9988524at2759"/>
<evidence type="ECO:0000313" key="3">
    <source>
        <dbReference type="EMBL" id="KAA1109838.1"/>
    </source>
</evidence>
<dbReference type="Gene3D" id="3.40.50.1820">
    <property type="entry name" value="alpha/beta hydrolase"/>
    <property type="match status" value="1"/>
</dbReference>
<dbReference type="PANTHER" id="PTHR16138:SF7">
    <property type="entry name" value="PALMITOYL-PROTEIN THIOESTERASE ABHD10, MITOCHONDRIAL"/>
    <property type="match status" value="1"/>
</dbReference>
<dbReference type="PANTHER" id="PTHR16138">
    <property type="entry name" value="MYCOPHENOLIC ACID ACYL-GLUCURONIDE ESTERASE, MITOCHONDRIAL"/>
    <property type="match status" value="1"/>
</dbReference>
<dbReference type="GO" id="GO:0004553">
    <property type="term" value="F:hydrolase activity, hydrolyzing O-glycosyl compounds"/>
    <property type="evidence" value="ECO:0007669"/>
    <property type="project" value="TreeGrafter"/>
</dbReference>
<dbReference type="InterPro" id="IPR052382">
    <property type="entry name" value="ABHD10_acyl-thioesterase"/>
</dbReference>
<dbReference type="AlphaFoldDB" id="A0A5B0Q9E5"/>
<organism evidence="3 6">
    <name type="scientific">Puccinia graminis f. sp. tritici</name>
    <dbReference type="NCBI Taxonomy" id="56615"/>
    <lineage>
        <taxon>Eukaryota</taxon>
        <taxon>Fungi</taxon>
        <taxon>Dikarya</taxon>
        <taxon>Basidiomycota</taxon>
        <taxon>Pucciniomycotina</taxon>
        <taxon>Pucciniomycetes</taxon>
        <taxon>Pucciniales</taxon>
        <taxon>Pucciniaceae</taxon>
        <taxon>Puccinia</taxon>
    </lineage>
</organism>
<sequence length="355" mass="39693">MTQRMAFADIRKSSLTTLLMIRACMQGLNRGLAPGLTSHGISRVYLVNSSMAAITRHQVRLSDGVTISLSLHPHPAPLLPGLVILLHGRLHNSTRGPCSELFPKISYSTLTYDARGMGESSGTTGWCNIEQEVEDLKEIISHIKSTFSPPLNQVIAIIGHSKGAAVGFRWASLKELHKDISQPHLYDQVDRPPLLISLSARYDTSDVGLSRFNQEQQAKLENDGKFVWLSYRAGRDFTERRDYVVTLEDVEKAKGVSLECVKDVRENSQVVLFHGRADGTVAVHHSHKLDQQLRDTNPSTSVDLVLVEGAKHNWDQDGEIEMLVEWIDTWIKRRAGRDSTRIPADKIIDHLGPQR</sequence>
<dbReference type="SUPFAM" id="SSF53474">
    <property type="entry name" value="alpha/beta-Hydrolases"/>
    <property type="match status" value="1"/>
</dbReference>
<dbReference type="EMBL" id="VDEP01000304">
    <property type="protein sequence ID" value="KAA1109838.1"/>
    <property type="molecule type" value="Genomic_DNA"/>
</dbReference>
<accession>A0A5B0Q9E5</accession>
<dbReference type="Pfam" id="PF12146">
    <property type="entry name" value="Hydrolase_4"/>
    <property type="match status" value="1"/>
</dbReference>
<evidence type="ECO:0000259" key="2">
    <source>
        <dbReference type="Pfam" id="PF12146"/>
    </source>
</evidence>
<dbReference type="InterPro" id="IPR022742">
    <property type="entry name" value="Hydrolase_4"/>
</dbReference>
<dbReference type="Proteomes" id="UP000324748">
    <property type="component" value="Unassembled WGS sequence"/>
</dbReference>
<proteinExistence type="predicted"/>